<reference evidence="3" key="2">
    <citation type="submission" date="2008-04" db="EMBL/GenBank/DDBJ databases">
        <title>Draft genome sequence of Providencia stuartii(ATCC 25827).</title>
        <authorList>
            <person name="Sudarsanam P."/>
            <person name="Ley R."/>
            <person name="Guruge J."/>
            <person name="Turnbaugh P.J."/>
            <person name="Mahowald M."/>
            <person name="Liep D."/>
            <person name="Gordon J."/>
        </authorList>
    </citation>
    <scope>NUCLEOTIDE SEQUENCE [LARGE SCALE GENOMIC DNA]</scope>
    <source>
        <strain evidence="3">ATCC 25827</strain>
    </source>
</reference>
<feature type="transmembrane region" description="Helical" evidence="1">
    <location>
        <begin position="21"/>
        <end position="44"/>
    </location>
</feature>
<proteinExistence type="predicted"/>
<name>A0AA86YTR9_PROST</name>
<dbReference type="EMBL" id="ABJD02000101">
    <property type="protein sequence ID" value="EDU60101.1"/>
    <property type="molecule type" value="Genomic_DNA"/>
</dbReference>
<sequence>MNTISHLAIQSTPYQNQKLSICSIKAIFTAALYLTGIMSIASYINTV</sequence>
<protein>
    <submittedName>
        <fullName evidence="2">Uncharacterized protein</fullName>
    </submittedName>
</protein>
<reference evidence="3" key="1">
    <citation type="submission" date="2008-04" db="EMBL/GenBank/DDBJ databases">
        <title>Draft genome sequence of Providencia stuartii (ATCC 25827).</title>
        <authorList>
            <person name="Sudarsanam P."/>
            <person name="Ley R."/>
            <person name="Guruge J."/>
            <person name="Turnbaugh P.J."/>
            <person name="Mahowald M."/>
            <person name="Liep D."/>
            <person name="Gordon J."/>
        </authorList>
    </citation>
    <scope>NUCLEOTIDE SEQUENCE [LARGE SCALE GENOMIC DNA]</scope>
    <source>
        <strain evidence="3">ATCC 25827</strain>
    </source>
</reference>
<comment type="caution">
    <text evidence="2">The sequence shown here is derived from an EMBL/GenBank/DDBJ whole genome shotgun (WGS) entry which is preliminary data.</text>
</comment>
<keyword evidence="1" id="KW-0472">Membrane</keyword>
<evidence type="ECO:0000313" key="3">
    <source>
        <dbReference type="Proteomes" id="UP000004506"/>
    </source>
</evidence>
<keyword evidence="1" id="KW-1133">Transmembrane helix</keyword>
<gene>
    <name evidence="2" type="ORF">PROSTU_03305</name>
</gene>
<accession>A0AA86YTR9</accession>
<dbReference type="AlphaFoldDB" id="A0AA86YTR9"/>
<evidence type="ECO:0000256" key="1">
    <source>
        <dbReference type="SAM" id="Phobius"/>
    </source>
</evidence>
<evidence type="ECO:0000313" key="2">
    <source>
        <dbReference type="EMBL" id="EDU60101.1"/>
    </source>
</evidence>
<organism evidence="2 3">
    <name type="scientific">Providencia stuartii ATCC 25827</name>
    <dbReference type="NCBI Taxonomy" id="471874"/>
    <lineage>
        <taxon>Bacteria</taxon>
        <taxon>Pseudomonadati</taxon>
        <taxon>Pseudomonadota</taxon>
        <taxon>Gammaproteobacteria</taxon>
        <taxon>Enterobacterales</taxon>
        <taxon>Morganellaceae</taxon>
        <taxon>Providencia</taxon>
    </lineage>
</organism>
<reference evidence="2 3" key="3">
    <citation type="submission" date="2008-05" db="EMBL/GenBank/DDBJ databases">
        <authorList>
            <person name="Fulton L."/>
            <person name="Clifton S."/>
            <person name="Fulton B."/>
            <person name="Xu J."/>
            <person name="Minx P."/>
            <person name="Pepin K.H."/>
            <person name="Johnson M."/>
            <person name="Thiruvilangam P."/>
            <person name="Bhonagiri V."/>
            <person name="Nash W.E."/>
            <person name="Mardis E.R."/>
            <person name="Wilson R.K."/>
        </authorList>
    </citation>
    <scope>NUCLEOTIDE SEQUENCE [LARGE SCALE GENOMIC DNA]</scope>
    <source>
        <strain evidence="2 3">ATCC 25827</strain>
    </source>
</reference>
<keyword evidence="1" id="KW-0812">Transmembrane</keyword>
<dbReference type="Proteomes" id="UP000004506">
    <property type="component" value="Unassembled WGS sequence"/>
</dbReference>